<gene>
    <name evidence="2" type="ORF">V6R86_00535</name>
</gene>
<dbReference type="RefSeq" id="WP_338501140.1">
    <property type="nucleotide sequence ID" value="NZ_CP145607.1"/>
</dbReference>
<evidence type="ECO:0000313" key="3">
    <source>
        <dbReference type="Proteomes" id="UP001382935"/>
    </source>
</evidence>
<proteinExistence type="predicted"/>
<evidence type="ECO:0000256" key="1">
    <source>
        <dbReference type="SAM" id="MobiDB-lite"/>
    </source>
</evidence>
<protein>
    <recommendedName>
        <fullName evidence="4">2OG-Fe(II) oxygenase</fullName>
    </recommendedName>
</protein>
<dbReference type="Proteomes" id="UP001382935">
    <property type="component" value="Chromosome"/>
</dbReference>
<name>A0ABZ2G059_9SPHN</name>
<dbReference type="EMBL" id="CP145607">
    <property type="protein sequence ID" value="WWM69225.1"/>
    <property type="molecule type" value="Genomic_DNA"/>
</dbReference>
<evidence type="ECO:0008006" key="4">
    <source>
        <dbReference type="Google" id="ProtNLM"/>
    </source>
</evidence>
<organism evidence="2 3">
    <name type="scientific">Sphingomonas kaistensis</name>
    <dbReference type="NCBI Taxonomy" id="298708"/>
    <lineage>
        <taxon>Bacteria</taxon>
        <taxon>Pseudomonadati</taxon>
        <taxon>Pseudomonadota</taxon>
        <taxon>Alphaproteobacteria</taxon>
        <taxon>Sphingomonadales</taxon>
        <taxon>Sphingomonadaceae</taxon>
        <taxon>Sphingomonas</taxon>
    </lineage>
</organism>
<keyword evidence="3" id="KW-1185">Reference proteome</keyword>
<sequence length="212" mass="23394">MRHFLDSDWLAPNVMRVAVDPAVAKSFADLADPVLPAGYHVARPAWESDIRWISAGDEATFARFQSAFDALDVARHVAEYVAVDRAIRLYQGFVVVRSECAKEDFHLDWKDTGNQAFTLLTPVGPPPTAGFGLKFKTLTGETRSYEYREGEALIFGDHFVHSTAPGRSDPPTALLCFNLGTDRMADWPAIRDTAGHQGGRVRRPDGSFEPSA</sequence>
<accession>A0ABZ2G059</accession>
<reference evidence="2 3" key="1">
    <citation type="submission" date="2024-02" db="EMBL/GenBank/DDBJ databases">
        <title>Full genome sequence of Sphingomonas kaistensis.</title>
        <authorList>
            <person name="Poletto B.L."/>
            <person name="Silva G."/>
            <person name="Galante D."/>
            <person name="Campos K.R."/>
            <person name="Santos M.B.N."/>
            <person name="Sacchi C.T."/>
        </authorList>
    </citation>
    <scope>NUCLEOTIDE SEQUENCE [LARGE SCALE GENOMIC DNA]</scope>
    <source>
        <strain evidence="2 3">MA4R</strain>
    </source>
</reference>
<feature type="region of interest" description="Disordered" evidence="1">
    <location>
        <begin position="192"/>
        <end position="212"/>
    </location>
</feature>
<evidence type="ECO:0000313" key="2">
    <source>
        <dbReference type="EMBL" id="WWM69225.1"/>
    </source>
</evidence>